<organism evidence="5 6">
    <name type="scientific">Rhizobium paknamense</name>
    <dbReference type="NCBI Taxonomy" id="1206817"/>
    <lineage>
        <taxon>Bacteria</taxon>
        <taxon>Pseudomonadati</taxon>
        <taxon>Pseudomonadota</taxon>
        <taxon>Alphaproteobacteria</taxon>
        <taxon>Hyphomicrobiales</taxon>
        <taxon>Rhizobiaceae</taxon>
        <taxon>Rhizobium/Agrobacterium group</taxon>
        <taxon>Rhizobium</taxon>
    </lineage>
</organism>
<sequence>MSRITLQPIRRSDGPDLVIANRESRAHHRPYADPFQDMDGFHLWYDQLITTPTVALLARNASEEGAKGGIVGVFTFSQIALGNFRSAYLGYYGQAAFAGRGLMTEALKSAVAYAFEELRLHRIEANIQPENHRSIALAKRCGFEKEGYSPLYLKIAGEWRDHERWTRLAKNSASL</sequence>
<protein>
    <submittedName>
        <fullName evidence="5">Ribosomal-protein-alanine N-acetyltransferase</fullName>
        <ecNumber evidence="5">2.3.1.267</ecNumber>
    </submittedName>
</protein>
<dbReference type="InterPro" id="IPR016181">
    <property type="entry name" value="Acyl_CoA_acyltransferase"/>
</dbReference>
<dbReference type="PROSITE" id="PS51186">
    <property type="entry name" value="GNAT"/>
    <property type="match status" value="1"/>
</dbReference>
<keyword evidence="6" id="KW-1185">Reference proteome</keyword>
<dbReference type="PANTHER" id="PTHR43792">
    <property type="entry name" value="GNAT FAMILY, PUTATIVE (AFU_ORTHOLOGUE AFUA_3G00765)-RELATED-RELATED"/>
    <property type="match status" value="1"/>
</dbReference>
<comment type="similarity">
    <text evidence="3">Belongs to the acetyltransferase family. RimJ subfamily.</text>
</comment>
<name>A0ABU0I819_9HYPH</name>
<dbReference type="RefSeq" id="WP_307156543.1">
    <property type="nucleotide sequence ID" value="NZ_JAUSWH010000001.1"/>
</dbReference>
<feature type="domain" description="N-acetyltransferase" evidence="4">
    <location>
        <begin position="4"/>
        <end position="166"/>
    </location>
</feature>
<keyword evidence="2 5" id="KW-0012">Acyltransferase</keyword>
<evidence type="ECO:0000256" key="3">
    <source>
        <dbReference type="ARBA" id="ARBA00038502"/>
    </source>
</evidence>
<evidence type="ECO:0000256" key="2">
    <source>
        <dbReference type="ARBA" id="ARBA00023315"/>
    </source>
</evidence>
<dbReference type="SUPFAM" id="SSF55729">
    <property type="entry name" value="Acyl-CoA N-acyltransferases (Nat)"/>
    <property type="match status" value="1"/>
</dbReference>
<dbReference type="EMBL" id="JAUSWH010000001">
    <property type="protein sequence ID" value="MDQ0454365.1"/>
    <property type="molecule type" value="Genomic_DNA"/>
</dbReference>
<gene>
    <name evidence="5" type="ORF">QO005_000680</name>
</gene>
<dbReference type="GO" id="GO:0008999">
    <property type="term" value="F:protein-N-terminal-alanine acetyltransferase activity"/>
    <property type="evidence" value="ECO:0007669"/>
    <property type="project" value="UniProtKB-EC"/>
</dbReference>
<dbReference type="EC" id="2.3.1.267" evidence="5"/>
<comment type="caution">
    <text evidence="5">The sequence shown here is derived from an EMBL/GenBank/DDBJ whole genome shotgun (WGS) entry which is preliminary data.</text>
</comment>
<reference evidence="5 6" key="1">
    <citation type="submission" date="2023-07" db="EMBL/GenBank/DDBJ databases">
        <title>Genomic Encyclopedia of Type Strains, Phase IV (KMG-IV): sequencing the most valuable type-strain genomes for metagenomic binning, comparative biology and taxonomic classification.</title>
        <authorList>
            <person name="Goeker M."/>
        </authorList>
    </citation>
    <scope>NUCLEOTIDE SEQUENCE [LARGE SCALE GENOMIC DNA]</scope>
    <source>
        <strain evidence="5 6">DSM 100301</strain>
    </source>
</reference>
<proteinExistence type="inferred from homology"/>
<keyword evidence="1 5" id="KW-0808">Transferase</keyword>
<dbReference type="Gene3D" id="3.40.630.30">
    <property type="match status" value="1"/>
</dbReference>
<dbReference type="InterPro" id="IPR000182">
    <property type="entry name" value="GNAT_dom"/>
</dbReference>
<evidence type="ECO:0000259" key="4">
    <source>
        <dbReference type="PROSITE" id="PS51186"/>
    </source>
</evidence>
<evidence type="ECO:0000256" key="1">
    <source>
        <dbReference type="ARBA" id="ARBA00022679"/>
    </source>
</evidence>
<evidence type="ECO:0000313" key="6">
    <source>
        <dbReference type="Proteomes" id="UP001235269"/>
    </source>
</evidence>
<evidence type="ECO:0000313" key="5">
    <source>
        <dbReference type="EMBL" id="MDQ0454365.1"/>
    </source>
</evidence>
<dbReference type="InterPro" id="IPR051531">
    <property type="entry name" value="N-acetyltransferase"/>
</dbReference>
<dbReference type="Proteomes" id="UP001235269">
    <property type="component" value="Unassembled WGS sequence"/>
</dbReference>
<accession>A0ABU0I819</accession>
<dbReference type="PANTHER" id="PTHR43792:SF8">
    <property type="entry name" value="[RIBOSOMAL PROTEIN US5]-ALANINE N-ACETYLTRANSFERASE"/>
    <property type="match status" value="1"/>
</dbReference>
<dbReference type="Pfam" id="PF13302">
    <property type="entry name" value="Acetyltransf_3"/>
    <property type="match status" value="1"/>
</dbReference>